<dbReference type="EMBL" id="PUGF01000021">
    <property type="protein sequence ID" value="PRC91548.1"/>
    <property type="molecule type" value="Genomic_DNA"/>
</dbReference>
<comment type="caution">
    <text evidence="5">The sequence shown here is derived from an EMBL/GenBank/DDBJ whole genome shotgun (WGS) entry which is preliminary data.</text>
</comment>
<feature type="domain" description="Rhodanese" evidence="4">
    <location>
        <begin position="175"/>
        <end position="286"/>
    </location>
</feature>
<dbReference type="SMART" id="SM00450">
    <property type="entry name" value="RHOD"/>
    <property type="match status" value="2"/>
</dbReference>
<dbReference type="Pfam" id="PF00581">
    <property type="entry name" value="Rhodanese"/>
    <property type="match status" value="2"/>
</dbReference>
<evidence type="ECO:0000313" key="5">
    <source>
        <dbReference type="EMBL" id="PRC91548.1"/>
    </source>
</evidence>
<feature type="domain" description="Rhodanese" evidence="4">
    <location>
        <begin position="22"/>
        <end position="145"/>
    </location>
</feature>
<keyword evidence="6" id="KW-1185">Reference proteome</keyword>
<dbReference type="InterPro" id="IPR036873">
    <property type="entry name" value="Rhodanese-like_dom_sf"/>
</dbReference>
<dbReference type="PROSITE" id="PS00683">
    <property type="entry name" value="RHODANESE_2"/>
    <property type="match status" value="1"/>
</dbReference>
<dbReference type="AlphaFoldDB" id="A0A2S9GV18"/>
<evidence type="ECO:0000256" key="2">
    <source>
        <dbReference type="ARBA" id="ARBA00022737"/>
    </source>
</evidence>
<evidence type="ECO:0000313" key="6">
    <source>
        <dbReference type="Proteomes" id="UP000237839"/>
    </source>
</evidence>
<dbReference type="SUPFAM" id="SSF52821">
    <property type="entry name" value="Rhodanese/Cell cycle control phosphatase"/>
    <property type="match status" value="2"/>
</dbReference>
<evidence type="ECO:0000256" key="1">
    <source>
        <dbReference type="ARBA" id="ARBA00022679"/>
    </source>
</evidence>
<dbReference type="FunFam" id="3.40.250.10:FF:000035">
    <property type="entry name" value="Thiosulfate sulfurtransferase"/>
    <property type="match status" value="1"/>
</dbReference>
<dbReference type="CDD" id="cd01449">
    <property type="entry name" value="TST_Repeat_2"/>
    <property type="match status" value="1"/>
</dbReference>
<dbReference type="Gene3D" id="3.40.250.10">
    <property type="entry name" value="Rhodanese-like domain"/>
    <property type="match status" value="2"/>
</dbReference>
<accession>A0A2S9GV18</accession>
<gene>
    <name evidence="5" type="ORF">S2091_3664</name>
</gene>
<name>A0A2S9GV18_9BURK</name>
<organism evidence="5 6">
    <name type="scientific">Solimicrobium silvestre</name>
    <dbReference type="NCBI Taxonomy" id="2099400"/>
    <lineage>
        <taxon>Bacteria</taxon>
        <taxon>Pseudomonadati</taxon>
        <taxon>Pseudomonadota</taxon>
        <taxon>Betaproteobacteria</taxon>
        <taxon>Burkholderiales</taxon>
        <taxon>Oxalobacteraceae</taxon>
        <taxon>Solimicrobium</taxon>
    </lineage>
</organism>
<dbReference type="OrthoDB" id="9781034at2"/>
<proteinExistence type="predicted"/>
<dbReference type="CDD" id="cd01448">
    <property type="entry name" value="TST_Repeat_1"/>
    <property type="match status" value="1"/>
</dbReference>
<dbReference type="PROSITE" id="PS50206">
    <property type="entry name" value="RHODANESE_3"/>
    <property type="match status" value="2"/>
</dbReference>
<dbReference type="RefSeq" id="WP_105533414.1">
    <property type="nucleotide sequence ID" value="NZ_PUGF01000021.1"/>
</dbReference>
<evidence type="ECO:0000256" key="3">
    <source>
        <dbReference type="RuleBase" id="RU000507"/>
    </source>
</evidence>
<keyword evidence="2" id="KW-0677">Repeat</keyword>
<dbReference type="GO" id="GO:0004792">
    <property type="term" value="F:thiosulfate-cyanide sulfurtransferase activity"/>
    <property type="evidence" value="ECO:0007669"/>
    <property type="project" value="InterPro"/>
</dbReference>
<keyword evidence="1 3" id="KW-0808">Transferase</keyword>
<dbReference type="InterPro" id="IPR045078">
    <property type="entry name" value="TST/MPST-like"/>
</dbReference>
<reference evidence="5 6" key="1">
    <citation type="submission" date="2018-02" db="EMBL/GenBank/DDBJ databases">
        <title>Solimicrobium silvestre gen. nov., sp. nov., isolated from alpine forest soil.</title>
        <authorList>
            <person name="Margesin R."/>
            <person name="Albuquerque L."/>
            <person name="Zhang D.-C."/>
            <person name="Froufe H.J.C."/>
            <person name="Severino R."/>
            <person name="Roxo I."/>
            <person name="Egas C."/>
            <person name="Da Costa M.S."/>
        </authorList>
    </citation>
    <scope>NUCLEOTIDE SEQUENCE [LARGE SCALE GENOMIC DNA]</scope>
    <source>
        <strain evidence="5 6">S20-91</strain>
    </source>
</reference>
<dbReference type="InterPro" id="IPR001307">
    <property type="entry name" value="Thiosulphate_STrfase_CS"/>
</dbReference>
<dbReference type="Proteomes" id="UP000237839">
    <property type="component" value="Unassembled WGS sequence"/>
</dbReference>
<protein>
    <recommendedName>
        <fullName evidence="3">Sulfurtransferase</fullName>
    </recommendedName>
</protein>
<sequence>MGSNLATFTTLISVNELAQHSKQPNWIILDCRNDLANPDAGPAAFAQGHIPTAQFVHLDQDLSDHKRNANGVFFGRHPLPERAAFIAKLRAWGISNDTQVLAYDAHGGMYAARLWWMLRWVGHAAVAVLDGGLPAWVEANQPLDTQIFEAAPGAISEQTALVSLVSVNDVVVNIETRHKTVVDARSPDRYRGENETIDPVGGHIPGAKNRFFKDNLQVNGRFKSAQELRAELGAVIKEPHNAIMQCGSGVTACHNLLALEIAGMPGAALYAGSWSEWCSDPARPIALGTN</sequence>
<dbReference type="PANTHER" id="PTHR11364:SF27">
    <property type="entry name" value="SULFURTRANSFERASE"/>
    <property type="match status" value="1"/>
</dbReference>
<dbReference type="PANTHER" id="PTHR11364">
    <property type="entry name" value="THIOSULFATE SULFERTANSFERASE"/>
    <property type="match status" value="1"/>
</dbReference>
<dbReference type="InterPro" id="IPR001763">
    <property type="entry name" value="Rhodanese-like_dom"/>
</dbReference>
<evidence type="ECO:0000259" key="4">
    <source>
        <dbReference type="PROSITE" id="PS50206"/>
    </source>
</evidence>